<feature type="compositionally biased region" description="Low complexity" evidence="1">
    <location>
        <begin position="30"/>
        <end position="63"/>
    </location>
</feature>
<comment type="caution">
    <text evidence="3">The sequence shown here is derived from an EMBL/GenBank/DDBJ whole genome shotgun (WGS) entry which is preliminary data.</text>
</comment>
<gene>
    <name evidence="3" type="ORF">LNP10_03950</name>
</gene>
<dbReference type="PROSITE" id="PS51257">
    <property type="entry name" value="PROKAR_LIPOPROTEIN"/>
    <property type="match status" value="1"/>
</dbReference>
<dbReference type="Pfam" id="PF22125">
    <property type="entry name" value="Lreu_0056_like"/>
    <property type="match status" value="1"/>
</dbReference>
<dbReference type="Gene3D" id="3.30.1460.60">
    <property type="match status" value="1"/>
</dbReference>
<feature type="domain" description="Lreu-0056-like" evidence="2">
    <location>
        <begin position="120"/>
        <end position="209"/>
    </location>
</feature>
<dbReference type="InterPro" id="IPR054365">
    <property type="entry name" value="Lreu_0056-like"/>
</dbReference>
<evidence type="ECO:0000256" key="1">
    <source>
        <dbReference type="SAM" id="MobiDB-lite"/>
    </source>
</evidence>
<proteinExistence type="predicted"/>
<accession>A0ABT0HXK3</accession>
<organism evidence="3 4">
    <name type="scientific">Apilactobacillus nanyangensis</name>
    <dbReference type="NCBI Taxonomy" id="2799579"/>
    <lineage>
        <taxon>Bacteria</taxon>
        <taxon>Bacillati</taxon>
        <taxon>Bacillota</taxon>
        <taxon>Bacilli</taxon>
        <taxon>Lactobacillales</taxon>
        <taxon>Lactobacillaceae</taxon>
        <taxon>Apilactobacillus</taxon>
    </lineage>
</organism>
<name>A0ABT0HXK3_9LACO</name>
<keyword evidence="4" id="KW-1185">Reference proteome</keyword>
<dbReference type="Proteomes" id="UP001522816">
    <property type="component" value="Unassembled WGS sequence"/>
</dbReference>
<feature type="region of interest" description="Disordered" evidence="1">
    <location>
        <begin position="28"/>
        <end position="63"/>
    </location>
</feature>
<protein>
    <recommendedName>
        <fullName evidence="2">Lreu-0056-like domain-containing protein</fullName>
    </recommendedName>
</protein>
<sequence length="230" mass="25282">MLKKTLYIIGLASLVSIMLVGCGKSKAAHHSSTSQTSTSVSAQSSSSTSSSSASSASTSQAKSTASNVKLSDKTFGVLALEYDRDVQSKGFGQKENHDQFSDYNTVKKPDIHSKEPMMGMFFIDKNSKYGIKNHVKLDQFTANGDGTADLMFNVEPDSVHVEFRDMSKAGNKDMAHVPAVNMNVSKDYLINAYYKTAEQRKHVDNYSKSILSEEVWNKQYDSLSNSDNND</sequence>
<reference evidence="3 4" key="1">
    <citation type="submission" date="2021-11" db="EMBL/GenBank/DDBJ databases">
        <title>Comparative genomics of bee honey and flower isolates.</title>
        <authorList>
            <person name="Bechtner J.D."/>
            <person name="Gallus M.K."/>
            <person name="Ehrmann M."/>
        </authorList>
    </citation>
    <scope>NUCLEOTIDE SEQUENCE [LARGE SCALE GENOMIC DNA]</scope>
    <source>
        <strain evidence="3 4">7</strain>
    </source>
</reference>
<evidence type="ECO:0000313" key="3">
    <source>
        <dbReference type="EMBL" id="MCK8611650.1"/>
    </source>
</evidence>
<dbReference type="EMBL" id="JAJIAR010000006">
    <property type="protein sequence ID" value="MCK8611650.1"/>
    <property type="molecule type" value="Genomic_DNA"/>
</dbReference>
<dbReference type="RefSeq" id="WP_248596755.1">
    <property type="nucleotide sequence ID" value="NZ_JAJIAR010000006.1"/>
</dbReference>
<evidence type="ECO:0000259" key="2">
    <source>
        <dbReference type="Pfam" id="PF22125"/>
    </source>
</evidence>
<evidence type="ECO:0000313" key="4">
    <source>
        <dbReference type="Proteomes" id="UP001522816"/>
    </source>
</evidence>